<organism evidence="1">
    <name type="scientific">marine sediment metagenome</name>
    <dbReference type="NCBI Taxonomy" id="412755"/>
    <lineage>
        <taxon>unclassified sequences</taxon>
        <taxon>metagenomes</taxon>
        <taxon>ecological metagenomes</taxon>
    </lineage>
</organism>
<protein>
    <submittedName>
        <fullName evidence="1">Uncharacterized protein</fullName>
    </submittedName>
</protein>
<proteinExistence type="predicted"/>
<dbReference type="EMBL" id="LAZR01010656">
    <property type="protein sequence ID" value="KKM65813.1"/>
    <property type="molecule type" value="Genomic_DNA"/>
</dbReference>
<gene>
    <name evidence="1" type="ORF">LCGC14_1487590</name>
</gene>
<sequence>MADEFRVTAKEMTKQEKIREGDWAVELDRRESITQWLEALVGNEKAVGILSYLDSQGVVIKDNRDNNNKYLLAEFYTSKMPTAVDNPDIECGFYKPIVAVESLIREE</sequence>
<comment type="caution">
    <text evidence="1">The sequence shown here is derived from an EMBL/GenBank/DDBJ whole genome shotgun (WGS) entry which is preliminary data.</text>
</comment>
<evidence type="ECO:0000313" key="1">
    <source>
        <dbReference type="EMBL" id="KKM65813.1"/>
    </source>
</evidence>
<accession>A0A0F9J8H0</accession>
<reference evidence="1" key="1">
    <citation type="journal article" date="2015" name="Nature">
        <title>Complex archaea that bridge the gap between prokaryotes and eukaryotes.</title>
        <authorList>
            <person name="Spang A."/>
            <person name="Saw J.H."/>
            <person name="Jorgensen S.L."/>
            <person name="Zaremba-Niedzwiedzka K."/>
            <person name="Martijn J."/>
            <person name="Lind A.E."/>
            <person name="van Eijk R."/>
            <person name="Schleper C."/>
            <person name="Guy L."/>
            <person name="Ettema T.J."/>
        </authorList>
    </citation>
    <scope>NUCLEOTIDE SEQUENCE</scope>
</reference>
<dbReference type="AlphaFoldDB" id="A0A0F9J8H0"/>
<name>A0A0F9J8H0_9ZZZZ</name>